<keyword evidence="3" id="KW-1185">Reference proteome</keyword>
<evidence type="ECO:0000313" key="3">
    <source>
        <dbReference type="Proteomes" id="UP001295684"/>
    </source>
</evidence>
<reference evidence="2" key="1">
    <citation type="submission" date="2023-07" db="EMBL/GenBank/DDBJ databases">
        <authorList>
            <consortium name="AG Swart"/>
            <person name="Singh M."/>
            <person name="Singh A."/>
            <person name="Seah K."/>
            <person name="Emmerich C."/>
        </authorList>
    </citation>
    <scope>NUCLEOTIDE SEQUENCE</scope>
    <source>
        <strain evidence="2">DP1</strain>
    </source>
</reference>
<evidence type="ECO:0000256" key="1">
    <source>
        <dbReference type="SAM" id="MobiDB-lite"/>
    </source>
</evidence>
<feature type="compositionally biased region" description="Polar residues" evidence="1">
    <location>
        <begin position="30"/>
        <end position="46"/>
    </location>
</feature>
<organism evidence="2 3">
    <name type="scientific">Euplotes crassus</name>
    <dbReference type="NCBI Taxonomy" id="5936"/>
    <lineage>
        <taxon>Eukaryota</taxon>
        <taxon>Sar</taxon>
        <taxon>Alveolata</taxon>
        <taxon>Ciliophora</taxon>
        <taxon>Intramacronucleata</taxon>
        <taxon>Spirotrichea</taxon>
        <taxon>Hypotrichia</taxon>
        <taxon>Euplotida</taxon>
        <taxon>Euplotidae</taxon>
        <taxon>Moneuplotes</taxon>
    </lineage>
</organism>
<proteinExistence type="predicted"/>
<gene>
    <name evidence="2" type="ORF">ECRASSUSDP1_LOCUS10316</name>
</gene>
<feature type="region of interest" description="Disordered" evidence="1">
    <location>
        <begin position="25"/>
        <end position="46"/>
    </location>
</feature>
<comment type="caution">
    <text evidence="2">The sequence shown here is derived from an EMBL/GenBank/DDBJ whole genome shotgun (WGS) entry which is preliminary data.</text>
</comment>
<protein>
    <submittedName>
        <fullName evidence="2">Uncharacterized protein</fullName>
    </submittedName>
</protein>
<dbReference type="AlphaFoldDB" id="A0AAD1UPM5"/>
<dbReference type="EMBL" id="CAMPGE010010167">
    <property type="protein sequence ID" value="CAI2369019.1"/>
    <property type="molecule type" value="Genomic_DNA"/>
</dbReference>
<sequence>MPQKGKIIVTGQGEKLRQILQKELEKQRGTQRNSLSKANRRLNNYSQEHEILPNDMLKNKEIDKIPEIMKTEHIEIKDGPTMKFGNLGFGEKYPMSPVSNKNAVYSKQRHQINDSSAYTISKAEEPIPDADFMFNLKVRVPKVKVSSYFKQKYDIYNRKHIKSNNSQFISNSSTEKANQLEGNYDFPESVHMNKEHEKVTSSHDGQISSRVTQNIGNCTTSLNNYTKLVKGQSFHPMKYISNGGRNNSVSKLVSANSFTNSHMTPKKNMTSNISLRSINSGKKQDVAQFRMSKLYEGNQQIQKMRLKIVNKIREKAQILREKTNVKFETDVRNFDKSAEKDIQGIFRDTRYRNRKEQRLGEWRNKKYKNQF</sequence>
<name>A0AAD1UPM5_EUPCR</name>
<accession>A0AAD1UPM5</accession>
<evidence type="ECO:0000313" key="2">
    <source>
        <dbReference type="EMBL" id="CAI2369019.1"/>
    </source>
</evidence>
<dbReference type="Proteomes" id="UP001295684">
    <property type="component" value="Unassembled WGS sequence"/>
</dbReference>